<dbReference type="GO" id="GO:0008254">
    <property type="term" value="F:3'-nucleotidase activity"/>
    <property type="evidence" value="ECO:0007669"/>
    <property type="project" value="TreeGrafter"/>
</dbReference>
<evidence type="ECO:0000313" key="10">
    <source>
        <dbReference type="EMBL" id="BAK35506.1"/>
    </source>
</evidence>
<feature type="signal peptide" evidence="8">
    <location>
        <begin position="1"/>
        <end position="30"/>
    </location>
</feature>
<dbReference type="PANTHER" id="PTHR30457:SF12">
    <property type="entry name" value="5'_3'-NUCLEOTIDASE SURE"/>
    <property type="match status" value="1"/>
</dbReference>
<dbReference type="InterPro" id="IPR002828">
    <property type="entry name" value="SurE-like_Pase/nucleotidase"/>
</dbReference>
<keyword evidence="5" id="KW-0479">Metal-binding</keyword>
<evidence type="ECO:0000259" key="9">
    <source>
        <dbReference type="Pfam" id="PF01975"/>
    </source>
</evidence>
<dbReference type="eggNOG" id="COG0496">
    <property type="taxonomic scope" value="Bacteria"/>
</dbReference>
<reference evidence="10 11" key="1">
    <citation type="submission" date="2011-05" db="EMBL/GenBank/DDBJ databases">
        <title>Whole genome sequence of Microlunatus phosphovorus NM-1.</title>
        <authorList>
            <person name="Hosoyama A."/>
            <person name="Sasaki K."/>
            <person name="Harada T."/>
            <person name="Igarashi R."/>
            <person name="Kawakoshi A."/>
            <person name="Sasagawa M."/>
            <person name="Fukada J."/>
            <person name="Nakamura S."/>
            <person name="Katano Y."/>
            <person name="Hanada S."/>
            <person name="Kamagata Y."/>
            <person name="Nakamura N."/>
            <person name="Yamazaki S."/>
            <person name="Fujita N."/>
        </authorList>
    </citation>
    <scope>NUCLEOTIDE SEQUENCE [LARGE SCALE GENOMIC DNA]</scope>
    <source>
        <strain evidence="11">ATCC 700054 / DSM 10555 / JCM 9379 / NBRC 101784 / NCIMB 13414 / VKM Ac-1990 / NM-1</strain>
    </source>
</reference>
<evidence type="ECO:0000256" key="1">
    <source>
        <dbReference type="ARBA" id="ARBA00000815"/>
    </source>
</evidence>
<evidence type="ECO:0000256" key="7">
    <source>
        <dbReference type="ARBA" id="ARBA00022801"/>
    </source>
</evidence>
<organism evidence="10 11">
    <name type="scientific">Microlunatus phosphovorus (strain ATCC 700054 / DSM 10555 / JCM 9379 / NBRC 101784 / NCIMB 13414 / VKM Ac-1990 / NM-1)</name>
    <dbReference type="NCBI Taxonomy" id="1032480"/>
    <lineage>
        <taxon>Bacteria</taxon>
        <taxon>Bacillati</taxon>
        <taxon>Actinomycetota</taxon>
        <taxon>Actinomycetes</taxon>
        <taxon>Propionibacteriales</taxon>
        <taxon>Propionibacteriaceae</taxon>
        <taxon>Microlunatus</taxon>
    </lineage>
</organism>
<dbReference type="STRING" id="1032480.MLP_24920"/>
<keyword evidence="11" id="KW-1185">Reference proteome</keyword>
<dbReference type="GO" id="GO:0004309">
    <property type="term" value="F:exopolyphosphatase activity"/>
    <property type="evidence" value="ECO:0007669"/>
    <property type="project" value="TreeGrafter"/>
</dbReference>
<name>F5XFU9_MICPN</name>
<comment type="catalytic activity">
    <reaction evidence="1">
        <text>a ribonucleoside 5'-phosphate + H2O = a ribonucleoside + phosphate</text>
        <dbReference type="Rhea" id="RHEA:12484"/>
        <dbReference type="ChEBI" id="CHEBI:15377"/>
        <dbReference type="ChEBI" id="CHEBI:18254"/>
        <dbReference type="ChEBI" id="CHEBI:43474"/>
        <dbReference type="ChEBI" id="CHEBI:58043"/>
        <dbReference type="EC" id="3.1.3.5"/>
    </reaction>
</comment>
<dbReference type="SUPFAM" id="SSF64167">
    <property type="entry name" value="SurE-like"/>
    <property type="match status" value="1"/>
</dbReference>
<feature type="chain" id="PRO_5003330775" description="5'-nucleotidase" evidence="8">
    <location>
        <begin position="31"/>
        <end position="374"/>
    </location>
</feature>
<comment type="similarity">
    <text evidence="2">Belongs to the SurE nucleotidase family.</text>
</comment>
<dbReference type="KEGG" id="mph:MLP_24920"/>
<dbReference type="GO" id="GO:0046872">
    <property type="term" value="F:metal ion binding"/>
    <property type="evidence" value="ECO:0007669"/>
    <property type="project" value="UniProtKB-KW"/>
</dbReference>
<dbReference type="RefSeq" id="WP_013863376.1">
    <property type="nucleotide sequence ID" value="NC_015635.1"/>
</dbReference>
<protein>
    <recommendedName>
        <fullName evidence="3">5'-nucleotidase</fullName>
        <ecNumber evidence="3">3.1.3.5</ecNumber>
    </recommendedName>
</protein>
<feature type="domain" description="Survival protein SurE-like phosphatase/nucleotidase" evidence="9">
    <location>
        <begin position="70"/>
        <end position="294"/>
    </location>
</feature>
<dbReference type="HOGENOM" id="CLU_784849_0_0_11"/>
<dbReference type="AlphaFoldDB" id="F5XFU9"/>
<dbReference type="EMBL" id="AP012204">
    <property type="protein sequence ID" value="BAK35506.1"/>
    <property type="molecule type" value="Genomic_DNA"/>
</dbReference>
<dbReference type="InterPro" id="IPR030048">
    <property type="entry name" value="SurE"/>
</dbReference>
<sequence length="374" mass="38358">MRRKHGIGLLAAVAVAAIATSVGGQFGAQAAEPVAAQGGSDAAAATLGATAVAKHHPQKPAKKPLAGLRILMSNDDSMQAARANGKDGIGLYDMRKSLCAAGADVVVIAPWGYMSGAGGAVTNSGQFTAEQRTALPAGYEDDCASAPSGGAVFGLCRDTGCTPDSLSATPADTVKFALHGGLKALVGWKKAPDLVVTGINSGPNVSASINDSGTVGSAIAGIDNEVPAIAFSGHVEPVSDTVTRPTYVAAADFGARLIAQLRAKRLLTDAYVLNVNYPDVTNGQRPGKPVWTRVGLGTFGVHAYSPTASGSRTFTIGWAVCPAEHCIDEPRRDADSTALFAGKITLTALTRDRTLQTGEDHRLRALVKSGQLMR</sequence>
<keyword evidence="7 10" id="KW-0378">Hydrolase</keyword>
<evidence type="ECO:0000313" key="11">
    <source>
        <dbReference type="Proteomes" id="UP000007947"/>
    </source>
</evidence>
<dbReference type="Proteomes" id="UP000007947">
    <property type="component" value="Chromosome"/>
</dbReference>
<keyword evidence="6" id="KW-0547">Nucleotide-binding</keyword>
<dbReference type="Gene3D" id="3.40.1210.10">
    <property type="entry name" value="Survival protein SurE-like phosphatase/nucleotidase"/>
    <property type="match status" value="1"/>
</dbReference>
<dbReference type="EC" id="3.1.3.5" evidence="3"/>
<dbReference type="GO" id="GO:0000166">
    <property type="term" value="F:nucleotide binding"/>
    <property type="evidence" value="ECO:0007669"/>
    <property type="project" value="UniProtKB-KW"/>
</dbReference>
<evidence type="ECO:0000256" key="3">
    <source>
        <dbReference type="ARBA" id="ARBA00012643"/>
    </source>
</evidence>
<keyword evidence="8" id="KW-0732">Signal</keyword>
<gene>
    <name evidence="10" type="ordered locus">MLP_24920</name>
</gene>
<evidence type="ECO:0000256" key="5">
    <source>
        <dbReference type="ARBA" id="ARBA00022723"/>
    </source>
</evidence>
<evidence type="ECO:0000256" key="2">
    <source>
        <dbReference type="ARBA" id="ARBA00011062"/>
    </source>
</evidence>
<evidence type="ECO:0000256" key="6">
    <source>
        <dbReference type="ARBA" id="ARBA00022741"/>
    </source>
</evidence>
<dbReference type="GO" id="GO:0008253">
    <property type="term" value="F:5'-nucleotidase activity"/>
    <property type="evidence" value="ECO:0007669"/>
    <property type="project" value="UniProtKB-EC"/>
</dbReference>
<dbReference type="Pfam" id="PF01975">
    <property type="entry name" value="SurE"/>
    <property type="match status" value="1"/>
</dbReference>
<dbReference type="InterPro" id="IPR036523">
    <property type="entry name" value="SurE-like_sf"/>
</dbReference>
<proteinExistence type="inferred from homology"/>
<dbReference type="PANTHER" id="PTHR30457">
    <property type="entry name" value="5'-NUCLEOTIDASE SURE"/>
    <property type="match status" value="1"/>
</dbReference>
<accession>F5XFU9</accession>
<keyword evidence="4" id="KW-0963">Cytoplasm</keyword>
<evidence type="ECO:0000256" key="4">
    <source>
        <dbReference type="ARBA" id="ARBA00022490"/>
    </source>
</evidence>
<evidence type="ECO:0000256" key="8">
    <source>
        <dbReference type="SAM" id="SignalP"/>
    </source>
</evidence>